<keyword evidence="5" id="KW-0626">Porin</keyword>
<protein>
    <recommendedName>
        <fullName evidence="8">Voltage-dependent anion-selective channel protein 3</fullName>
    </recommendedName>
</protein>
<dbReference type="PANTHER" id="PTHR11743:SF70">
    <property type="entry name" value="GH26960P-RELATED"/>
    <property type="match status" value="1"/>
</dbReference>
<evidence type="ECO:0000256" key="5">
    <source>
        <dbReference type="ARBA" id="ARBA00023114"/>
    </source>
</evidence>
<keyword evidence="4" id="KW-0496">Mitochondrion</keyword>
<evidence type="ECO:0000313" key="7">
    <source>
        <dbReference type="Proteomes" id="UP000030742"/>
    </source>
</evidence>
<dbReference type="PRINTS" id="PR00185">
    <property type="entry name" value="EUKARYTPORIN"/>
</dbReference>
<accession>U4TXD2</accession>
<dbReference type="InterPro" id="IPR027246">
    <property type="entry name" value="Porin_Euk/Tom40"/>
</dbReference>
<evidence type="ECO:0000313" key="6">
    <source>
        <dbReference type="EMBL" id="ERL84658.1"/>
    </source>
</evidence>
<reference evidence="6 7" key="1">
    <citation type="journal article" date="2013" name="Genome Biol.">
        <title>Draft genome of the mountain pine beetle, Dendroctonus ponderosae Hopkins, a major forest pest.</title>
        <authorList>
            <person name="Keeling C.I."/>
            <person name="Yuen M.M."/>
            <person name="Liao N.Y."/>
            <person name="Docking T.R."/>
            <person name="Chan S.K."/>
            <person name="Taylor G.A."/>
            <person name="Palmquist D.L."/>
            <person name="Jackman S.D."/>
            <person name="Nguyen A."/>
            <person name="Li M."/>
            <person name="Henderson H."/>
            <person name="Janes J.K."/>
            <person name="Zhao Y."/>
            <person name="Pandoh P."/>
            <person name="Moore R."/>
            <person name="Sperling F.A."/>
            <person name="Huber D.P."/>
            <person name="Birol I."/>
            <person name="Jones S.J."/>
            <person name="Bohlmann J."/>
        </authorList>
    </citation>
    <scope>NUCLEOTIDE SEQUENCE</scope>
</reference>
<dbReference type="GO" id="GO:0005741">
    <property type="term" value="C:mitochondrial outer membrane"/>
    <property type="evidence" value="ECO:0007669"/>
    <property type="project" value="UniProtKB-SubCell"/>
</dbReference>
<dbReference type="GO" id="GO:0015288">
    <property type="term" value="F:porin activity"/>
    <property type="evidence" value="ECO:0007669"/>
    <property type="project" value="UniProtKB-KW"/>
</dbReference>
<keyword evidence="4" id="KW-1000">Mitochondrion outer membrane</keyword>
<name>U4TXD2_DENPD</name>
<dbReference type="OrthoDB" id="7827681at2759"/>
<dbReference type="InterPro" id="IPR001925">
    <property type="entry name" value="Porin_Euk"/>
</dbReference>
<dbReference type="InterPro" id="IPR023614">
    <property type="entry name" value="Porin_dom_sf"/>
</dbReference>
<dbReference type="GO" id="GO:0008308">
    <property type="term" value="F:voltage-gated monoatomic anion channel activity"/>
    <property type="evidence" value="ECO:0007669"/>
    <property type="project" value="InterPro"/>
</dbReference>
<keyword evidence="3" id="KW-1134">Transmembrane beta strand</keyword>
<evidence type="ECO:0000256" key="1">
    <source>
        <dbReference type="ARBA" id="ARBA00004294"/>
    </source>
</evidence>
<dbReference type="Gene3D" id="2.40.160.10">
    <property type="entry name" value="Porin"/>
    <property type="match status" value="2"/>
</dbReference>
<dbReference type="EMBL" id="KB631611">
    <property type="protein sequence ID" value="ERL84658.1"/>
    <property type="molecule type" value="Genomic_DNA"/>
</dbReference>
<dbReference type="PANTHER" id="PTHR11743">
    <property type="entry name" value="VOLTAGE-DEPENDENT ANION-SELECTIVE CHANNEL"/>
    <property type="match status" value="1"/>
</dbReference>
<dbReference type="Pfam" id="PF01459">
    <property type="entry name" value="Porin_3"/>
    <property type="match status" value="2"/>
</dbReference>
<evidence type="ECO:0000256" key="2">
    <source>
        <dbReference type="ARBA" id="ARBA00007780"/>
    </source>
</evidence>
<comment type="subcellular location">
    <subcellularLocation>
        <location evidence="1">Mitochondrion outer membrane</location>
    </subcellularLocation>
</comment>
<evidence type="ECO:0000256" key="4">
    <source>
        <dbReference type="ARBA" id="ARBA00022787"/>
    </source>
</evidence>
<dbReference type="STRING" id="77166.U4TXD2"/>
<keyword evidence="5" id="KW-0406">Ion transport</keyword>
<evidence type="ECO:0000256" key="3">
    <source>
        <dbReference type="ARBA" id="ARBA00022452"/>
    </source>
</evidence>
<proteinExistence type="inferred from homology"/>
<comment type="similarity">
    <text evidence="2">Belongs to the eukaryotic mitochondrial porin family.</text>
</comment>
<dbReference type="GO" id="GO:0046930">
    <property type="term" value="C:pore complex"/>
    <property type="evidence" value="ECO:0007669"/>
    <property type="project" value="UniProtKB-KW"/>
</dbReference>
<dbReference type="AlphaFoldDB" id="U4TXD2"/>
<dbReference type="Proteomes" id="UP000030742">
    <property type="component" value="Unassembled WGS sequence"/>
</dbReference>
<organism evidence="6 7">
    <name type="scientific">Dendroctonus ponderosae</name>
    <name type="common">Mountain pine beetle</name>
    <dbReference type="NCBI Taxonomy" id="77166"/>
    <lineage>
        <taxon>Eukaryota</taxon>
        <taxon>Metazoa</taxon>
        <taxon>Ecdysozoa</taxon>
        <taxon>Arthropoda</taxon>
        <taxon>Hexapoda</taxon>
        <taxon>Insecta</taxon>
        <taxon>Pterygota</taxon>
        <taxon>Neoptera</taxon>
        <taxon>Endopterygota</taxon>
        <taxon>Coleoptera</taxon>
        <taxon>Polyphaga</taxon>
        <taxon>Cucujiformia</taxon>
        <taxon>Curculionidae</taxon>
        <taxon>Scolytinae</taxon>
        <taxon>Dendroctonus</taxon>
    </lineage>
</organism>
<keyword evidence="3" id="KW-0812">Transmembrane</keyword>
<evidence type="ECO:0008006" key="8">
    <source>
        <dbReference type="Google" id="ProtNLM"/>
    </source>
</evidence>
<keyword evidence="5" id="KW-0813">Transport</keyword>
<sequence length="495" mass="53401">MENPCKPPIEEKLYSCPRLSDASGKIDSAHAEVRQVECGKGFGLFGGKKSAEATPPPLIPEEMAPPPYSDLGKKAQDVFNKGYHFGLVKLDIKTKSASGVEFATGGSSNQESGKVAGSLETKYKVKDYGLTFTEKWTTDNTLSTEMAVQDQLVPGLKLSSALNFAPQTGGQYHIQDSNVNVEFNTEQDWGKLKTNALWRPLQKTGNVKAAYVNKQVAINADSDFRADGPIVSASAVVGYQGWLAGYLAGYDVNNKKLTKSNFALGFTSGDFTLHSNVDWIGNDADDQSGEAHYGGSIYQAVNAKLEYGIMVDWFNGGGESDDKENSGDGDNGGSKTLFGVGAQYQLDPDASLRFKVNSNRQIGLGYQQRLREGVTIWLSALIDGKNLDQAGDHKLGNDGQDFGGSIYQKLNPQLETGISLNWSSGSSNTKFGIGAKYDLDQEASLRVKVNNQSQIGLGYQQRLRQGVTLTLSTLIDGKNFNQGGHKIGLALELDA</sequence>
<gene>
    <name evidence="6" type="ORF">D910_02085</name>
</gene>
<dbReference type="CDD" id="cd07306">
    <property type="entry name" value="Porin3_VDAC"/>
    <property type="match status" value="1"/>
</dbReference>
<keyword evidence="3" id="KW-0472">Membrane</keyword>